<keyword evidence="4" id="KW-1134">Transmembrane beta strand</keyword>
<keyword evidence="9" id="KW-0732">Signal</keyword>
<keyword evidence="6" id="KW-0472">Membrane</keyword>
<protein>
    <submittedName>
        <fullName evidence="10">Outer membrane protein</fullName>
    </submittedName>
</protein>
<dbReference type="PANTHER" id="PTHR30026:SF20">
    <property type="entry name" value="OUTER MEMBRANE PROTEIN TOLC"/>
    <property type="match status" value="1"/>
</dbReference>
<dbReference type="GO" id="GO:0015562">
    <property type="term" value="F:efflux transmembrane transporter activity"/>
    <property type="evidence" value="ECO:0007669"/>
    <property type="project" value="InterPro"/>
</dbReference>
<evidence type="ECO:0000256" key="3">
    <source>
        <dbReference type="ARBA" id="ARBA00022448"/>
    </source>
</evidence>
<gene>
    <name evidence="10" type="ORF">J2T55_001557</name>
</gene>
<dbReference type="GO" id="GO:0009279">
    <property type="term" value="C:cell outer membrane"/>
    <property type="evidence" value="ECO:0007669"/>
    <property type="project" value="UniProtKB-SubCell"/>
</dbReference>
<dbReference type="InterPro" id="IPR010130">
    <property type="entry name" value="T1SS_OMP_TolC"/>
</dbReference>
<evidence type="ECO:0000256" key="8">
    <source>
        <dbReference type="SAM" id="Coils"/>
    </source>
</evidence>
<dbReference type="Proteomes" id="UP001204445">
    <property type="component" value="Unassembled WGS sequence"/>
</dbReference>
<keyword evidence="7" id="KW-0998">Cell outer membrane</keyword>
<evidence type="ECO:0000313" key="11">
    <source>
        <dbReference type="Proteomes" id="UP001204445"/>
    </source>
</evidence>
<dbReference type="InterPro" id="IPR003423">
    <property type="entry name" value="OMP_efflux"/>
</dbReference>
<reference evidence="10" key="1">
    <citation type="submission" date="2022-08" db="EMBL/GenBank/DDBJ databases">
        <title>Genomic Encyclopedia of Type Strains, Phase III (KMG-III): the genomes of soil and plant-associated and newly described type strains.</title>
        <authorList>
            <person name="Whitman W."/>
        </authorList>
    </citation>
    <scope>NUCLEOTIDE SEQUENCE</scope>
    <source>
        <strain evidence="10">HMT 1</strain>
    </source>
</reference>
<keyword evidence="8" id="KW-0175">Coiled coil</keyword>
<dbReference type="PANTHER" id="PTHR30026">
    <property type="entry name" value="OUTER MEMBRANE PROTEIN TOLC"/>
    <property type="match status" value="1"/>
</dbReference>
<evidence type="ECO:0000256" key="5">
    <source>
        <dbReference type="ARBA" id="ARBA00022692"/>
    </source>
</evidence>
<keyword evidence="11" id="KW-1185">Reference proteome</keyword>
<feature type="coiled-coil region" evidence="8">
    <location>
        <begin position="147"/>
        <end position="219"/>
    </location>
</feature>
<dbReference type="Gene3D" id="1.20.1600.10">
    <property type="entry name" value="Outer membrane efflux proteins (OEP)"/>
    <property type="match status" value="1"/>
</dbReference>
<dbReference type="AlphaFoldDB" id="A0AAE3HJJ2"/>
<evidence type="ECO:0000256" key="2">
    <source>
        <dbReference type="ARBA" id="ARBA00007613"/>
    </source>
</evidence>
<dbReference type="RefSeq" id="WP_259055362.1">
    <property type="nucleotide sequence ID" value="NZ_JANUCT010000009.1"/>
</dbReference>
<comment type="caution">
    <text evidence="10">The sequence shown here is derived from an EMBL/GenBank/DDBJ whole genome shotgun (WGS) entry which is preliminary data.</text>
</comment>
<accession>A0AAE3HJJ2</accession>
<dbReference type="Pfam" id="PF02321">
    <property type="entry name" value="OEP"/>
    <property type="match status" value="2"/>
</dbReference>
<comment type="similarity">
    <text evidence="2">Belongs to the outer membrane factor (OMF) (TC 1.B.17) family.</text>
</comment>
<organism evidence="10 11">
    <name type="scientific">Methylohalomonas lacus</name>
    <dbReference type="NCBI Taxonomy" id="398773"/>
    <lineage>
        <taxon>Bacteria</taxon>
        <taxon>Pseudomonadati</taxon>
        <taxon>Pseudomonadota</taxon>
        <taxon>Gammaproteobacteria</taxon>
        <taxon>Methylohalomonadales</taxon>
        <taxon>Methylohalomonadaceae</taxon>
        <taxon>Methylohalomonas</taxon>
    </lineage>
</organism>
<proteinExistence type="inferred from homology"/>
<evidence type="ECO:0000256" key="9">
    <source>
        <dbReference type="SAM" id="SignalP"/>
    </source>
</evidence>
<keyword evidence="3" id="KW-0813">Transport</keyword>
<sequence>MRQILAQTLLLAVFMQPGLARAADLLDVYALAESSDPIYQEARANYRATLESKPQARAQLLPQIGLSASTFRNQQDITTGGPDAFGGAGEVEFTSRAYSLDLRQPLFRAPEYMQYQQSDSIVKQADAELRAARQDLVIRVAEAYFDVLAAEDNLEFARAEKRSLEQQLDQAEQRFEVGLTAITDIREAEAGYDSAVAQVIEAENAVDNAREALRELTGQYVSDFNELNDEIPLVKPEPADIDEWTSRSQEQNINITAAEFSLETANKEIDVQKAGHLPTLDLVASTGYDKTGGRFGSTRTHTDAIGLELNVPLFSGGATTSRTREARDLYDANLQRLHATRRNAQSLTRQSYLGVISGISRIEALKKAVVSNETALEATNAGFDVGTRTAVDVVAAERALSDARRNLSRARYDYIINTLRLKQAAGILSDQDLALVNRWLN</sequence>
<comment type="subcellular location">
    <subcellularLocation>
        <location evidence="1">Cell outer membrane</location>
    </subcellularLocation>
</comment>
<dbReference type="SUPFAM" id="SSF56954">
    <property type="entry name" value="Outer membrane efflux proteins (OEP)"/>
    <property type="match status" value="1"/>
</dbReference>
<dbReference type="NCBIfam" id="TIGR01844">
    <property type="entry name" value="type_I_sec_TolC"/>
    <property type="match status" value="1"/>
</dbReference>
<feature type="chain" id="PRO_5041920593" evidence="9">
    <location>
        <begin position="23"/>
        <end position="441"/>
    </location>
</feature>
<evidence type="ECO:0000256" key="6">
    <source>
        <dbReference type="ARBA" id="ARBA00023136"/>
    </source>
</evidence>
<evidence type="ECO:0000256" key="4">
    <source>
        <dbReference type="ARBA" id="ARBA00022452"/>
    </source>
</evidence>
<dbReference type="GO" id="GO:0015288">
    <property type="term" value="F:porin activity"/>
    <property type="evidence" value="ECO:0007669"/>
    <property type="project" value="TreeGrafter"/>
</dbReference>
<evidence type="ECO:0000256" key="7">
    <source>
        <dbReference type="ARBA" id="ARBA00023237"/>
    </source>
</evidence>
<feature type="signal peptide" evidence="9">
    <location>
        <begin position="1"/>
        <end position="22"/>
    </location>
</feature>
<dbReference type="EMBL" id="JANUCT010000009">
    <property type="protein sequence ID" value="MCS3903531.1"/>
    <property type="molecule type" value="Genomic_DNA"/>
</dbReference>
<dbReference type="InterPro" id="IPR051906">
    <property type="entry name" value="TolC-like"/>
</dbReference>
<dbReference type="GO" id="GO:1990281">
    <property type="term" value="C:efflux pump complex"/>
    <property type="evidence" value="ECO:0007669"/>
    <property type="project" value="TreeGrafter"/>
</dbReference>
<keyword evidence="5" id="KW-0812">Transmembrane</keyword>
<name>A0AAE3HJJ2_9GAMM</name>
<evidence type="ECO:0000313" key="10">
    <source>
        <dbReference type="EMBL" id="MCS3903531.1"/>
    </source>
</evidence>
<evidence type="ECO:0000256" key="1">
    <source>
        <dbReference type="ARBA" id="ARBA00004442"/>
    </source>
</evidence>